<dbReference type="InterPro" id="IPR019775">
    <property type="entry name" value="WD40_repeat_CS"/>
</dbReference>
<evidence type="ECO:0000256" key="2">
    <source>
        <dbReference type="ARBA" id="ARBA00022737"/>
    </source>
</evidence>
<protein>
    <submittedName>
        <fullName evidence="4">Uncharacterized protein</fullName>
    </submittedName>
</protein>
<dbReference type="GO" id="GO:1990234">
    <property type="term" value="C:transferase complex"/>
    <property type="evidence" value="ECO:0007669"/>
    <property type="project" value="UniProtKB-ARBA"/>
</dbReference>
<dbReference type="Pfam" id="PF00400">
    <property type="entry name" value="WD40"/>
    <property type="match status" value="2"/>
</dbReference>
<dbReference type="PROSITE" id="PS00678">
    <property type="entry name" value="WD_REPEATS_1"/>
    <property type="match status" value="1"/>
</dbReference>
<dbReference type="SMART" id="SM00320">
    <property type="entry name" value="WD40"/>
    <property type="match status" value="2"/>
</dbReference>
<dbReference type="PANTHER" id="PTHR22847">
    <property type="entry name" value="WD40 REPEAT PROTEIN"/>
    <property type="match status" value="1"/>
</dbReference>
<dbReference type="OrthoDB" id="10255582at2759"/>
<dbReference type="AlphaFoldDB" id="A0A8S1WRT6"/>
<sequence>MMASGSHDISIRLWWMLRQDQQKAKLEGHSDRVYSICYSPNGNTLSSGSHDKSICLWNLKTGKLKANKDGHKNAVNSICYSPNGNTLVSGSHKSVYPFMRKTGKLKAKLDGHSDMVQFNLLLSQWKYISILQDYEKPNQMVIQIKQIQFVTLLMEIHQNLAVMIKSIRYGMLISIYGMLRQDNQKPNQIVIQMQLIQFVTLLMEIHQHLVIMISLSFYLLWDVKIGK</sequence>
<dbReference type="PROSITE" id="PS50294">
    <property type="entry name" value="WD_REPEATS_REGION"/>
    <property type="match status" value="1"/>
</dbReference>
<accession>A0A8S1WRT6</accession>
<dbReference type="PROSITE" id="PS50082">
    <property type="entry name" value="WD_REPEATS_2"/>
    <property type="match status" value="2"/>
</dbReference>
<evidence type="ECO:0000256" key="1">
    <source>
        <dbReference type="ARBA" id="ARBA00022574"/>
    </source>
</evidence>
<keyword evidence="2" id="KW-0677">Repeat</keyword>
<proteinExistence type="predicted"/>
<organism evidence="4 5">
    <name type="scientific">Paramecium octaurelia</name>
    <dbReference type="NCBI Taxonomy" id="43137"/>
    <lineage>
        <taxon>Eukaryota</taxon>
        <taxon>Sar</taxon>
        <taxon>Alveolata</taxon>
        <taxon>Ciliophora</taxon>
        <taxon>Intramacronucleata</taxon>
        <taxon>Oligohymenophorea</taxon>
        <taxon>Peniculida</taxon>
        <taxon>Parameciidae</taxon>
        <taxon>Paramecium</taxon>
    </lineage>
</organism>
<dbReference type="Proteomes" id="UP000683925">
    <property type="component" value="Unassembled WGS sequence"/>
</dbReference>
<dbReference type="InterPro" id="IPR001680">
    <property type="entry name" value="WD40_rpt"/>
</dbReference>
<reference evidence="4" key="1">
    <citation type="submission" date="2021-01" db="EMBL/GenBank/DDBJ databases">
        <authorList>
            <consortium name="Genoscope - CEA"/>
            <person name="William W."/>
        </authorList>
    </citation>
    <scope>NUCLEOTIDE SEQUENCE</scope>
</reference>
<feature type="repeat" description="WD" evidence="3">
    <location>
        <begin position="26"/>
        <end position="67"/>
    </location>
</feature>
<comment type="caution">
    <text evidence="4">The sequence shown here is derived from an EMBL/GenBank/DDBJ whole genome shotgun (WGS) entry which is preliminary data.</text>
</comment>
<name>A0A8S1WRT6_PAROT</name>
<keyword evidence="1 3" id="KW-0853">WD repeat</keyword>
<dbReference type="PANTHER" id="PTHR22847:SF637">
    <property type="entry name" value="WD REPEAT DOMAIN 5B"/>
    <property type="match status" value="1"/>
</dbReference>
<evidence type="ECO:0000313" key="5">
    <source>
        <dbReference type="Proteomes" id="UP000683925"/>
    </source>
</evidence>
<dbReference type="EMBL" id="CAJJDP010000100">
    <property type="protein sequence ID" value="CAD8191477.1"/>
    <property type="molecule type" value="Genomic_DNA"/>
</dbReference>
<gene>
    <name evidence="4" type="ORF">POCTA_138.1.T1000001</name>
</gene>
<keyword evidence="5" id="KW-1185">Reference proteome</keyword>
<evidence type="ECO:0000313" key="4">
    <source>
        <dbReference type="EMBL" id="CAD8191477.1"/>
    </source>
</evidence>
<feature type="repeat" description="WD" evidence="3">
    <location>
        <begin position="1"/>
        <end position="14"/>
    </location>
</feature>
<evidence type="ECO:0000256" key="3">
    <source>
        <dbReference type="PROSITE-ProRule" id="PRU00221"/>
    </source>
</evidence>